<feature type="region of interest" description="Disordered" evidence="1">
    <location>
        <begin position="104"/>
        <end position="157"/>
    </location>
</feature>
<feature type="region of interest" description="Disordered" evidence="1">
    <location>
        <begin position="412"/>
        <end position="452"/>
    </location>
</feature>
<dbReference type="EMBL" id="NHZQ01000060">
    <property type="protein sequence ID" value="PSK56522.1"/>
    <property type="molecule type" value="Genomic_DNA"/>
</dbReference>
<dbReference type="AlphaFoldDB" id="A0A2P8A7T8"/>
<dbReference type="OrthoDB" id="3930286at2759"/>
<reference evidence="2 3" key="1">
    <citation type="submission" date="2017-05" db="EMBL/GenBank/DDBJ databases">
        <title>Draft genome sequence of Elsinoe australis.</title>
        <authorList>
            <person name="Cheng Q."/>
        </authorList>
    </citation>
    <scope>NUCLEOTIDE SEQUENCE [LARGE SCALE GENOMIC DNA]</scope>
    <source>
        <strain evidence="2 3">NL1</strain>
    </source>
</reference>
<evidence type="ECO:0000256" key="1">
    <source>
        <dbReference type="SAM" id="MobiDB-lite"/>
    </source>
</evidence>
<accession>A0A2P8A7T8</accession>
<feature type="compositionally biased region" description="Polar residues" evidence="1">
    <location>
        <begin position="148"/>
        <end position="157"/>
    </location>
</feature>
<comment type="caution">
    <text evidence="2">The sequence shown here is derived from an EMBL/GenBank/DDBJ whole genome shotgun (WGS) entry which is preliminary data.</text>
</comment>
<evidence type="ECO:0000313" key="2">
    <source>
        <dbReference type="EMBL" id="PSK56522.1"/>
    </source>
</evidence>
<feature type="compositionally biased region" description="Low complexity" evidence="1">
    <location>
        <begin position="104"/>
        <end position="119"/>
    </location>
</feature>
<feature type="region of interest" description="Disordered" evidence="1">
    <location>
        <begin position="1"/>
        <end position="35"/>
    </location>
</feature>
<feature type="compositionally biased region" description="Low complexity" evidence="1">
    <location>
        <begin position="434"/>
        <end position="444"/>
    </location>
</feature>
<keyword evidence="2" id="KW-0413">Isomerase</keyword>
<dbReference type="Proteomes" id="UP000243723">
    <property type="component" value="Unassembled WGS sequence"/>
</dbReference>
<proteinExistence type="predicted"/>
<keyword evidence="3" id="KW-1185">Reference proteome</keyword>
<name>A0A2P8A7T8_9PEZI</name>
<gene>
    <name evidence="2" type="ORF">B9Z65_6146</name>
</gene>
<evidence type="ECO:0000313" key="3">
    <source>
        <dbReference type="Proteomes" id="UP000243723"/>
    </source>
</evidence>
<sequence>MARTKQTARATKPGASRANYRKATTQPKARRPSKAVGELVFPTEAAVATGLVEYPKVGRNTVYDRKYYHSGKVYILDEPHRAIRAAEAASAKAAKEAAAATKAAEDAAAQATDARTAGASESETSGTATEDDNESDAQASSARSRSSTPAVRTYTTNQIHPQKCANVRAFFEEHTPYKIEPVPELRNEHAWIDFWEEQMKSWTDDQLIVIYFHGGAGHNGPDYTWKFKKRPLRINAYDFIESLCKGPADVKMVLECYLAPRFKERCHLISQANKHNRNVEIVGTGQPGQDEDGILEANGFTDVMLNRLKELVDNTWTGPKYFPRASVSIPELMARSKELPSNPYRIWTSRYKEPKENEPPAQLWRIKMNAYRVGKAGKLVFHKDCTRDSAKERALLQAKVRMTRKHFVGAAINHGPDGDDEGFEEEVDEDSAEAAEAADAADAADAGEEMFI</sequence>
<organism evidence="2 3">
    <name type="scientific">Elsinoe australis</name>
    <dbReference type="NCBI Taxonomy" id="40998"/>
    <lineage>
        <taxon>Eukaryota</taxon>
        <taxon>Fungi</taxon>
        <taxon>Dikarya</taxon>
        <taxon>Ascomycota</taxon>
        <taxon>Pezizomycotina</taxon>
        <taxon>Dothideomycetes</taxon>
        <taxon>Dothideomycetidae</taxon>
        <taxon>Myriangiales</taxon>
        <taxon>Elsinoaceae</taxon>
        <taxon>Elsinoe</taxon>
    </lineage>
</organism>
<protein>
    <submittedName>
        <fullName evidence="2">Protein disulfide-isomerase domain</fullName>
    </submittedName>
</protein>
<feature type="compositionally biased region" description="Acidic residues" evidence="1">
    <location>
        <begin position="418"/>
        <end position="433"/>
    </location>
</feature>
<dbReference type="GO" id="GO:0016853">
    <property type="term" value="F:isomerase activity"/>
    <property type="evidence" value="ECO:0007669"/>
    <property type="project" value="UniProtKB-KW"/>
</dbReference>